<protein>
    <recommendedName>
        <fullName evidence="4">Secreted protein</fullName>
    </recommendedName>
</protein>
<accession>A0A8J3Q4L0</accession>
<dbReference type="EMBL" id="BONY01000009">
    <property type="protein sequence ID" value="GIH03689.1"/>
    <property type="molecule type" value="Genomic_DNA"/>
</dbReference>
<name>A0A8J3Q4L0_9ACTN</name>
<dbReference type="Gene3D" id="2.60.120.430">
    <property type="entry name" value="Galactose-binding lectin"/>
    <property type="match status" value="1"/>
</dbReference>
<keyword evidence="3" id="KW-1185">Reference proteome</keyword>
<feature type="chain" id="PRO_5035246361" description="Secreted protein" evidence="1">
    <location>
        <begin position="29"/>
        <end position="190"/>
    </location>
</feature>
<evidence type="ECO:0000313" key="2">
    <source>
        <dbReference type="EMBL" id="GIH03689.1"/>
    </source>
</evidence>
<comment type="caution">
    <text evidence="2">The sequence shown here is derived from an EMBL/GenBank/DDBJ whole genome shotgun (WGS) entry which is preliminary data.</text>
</comment>
<evidence type="ECO:0000256" key="1">
    <source>
        <dbReference type="SAM" id="SignalP"/>
    </source>
</evidence>
<evidence type="ECO:0008006" key="4">
    <source>
        <dbReference type="Google" id="ProtNLM"/>
    </source>
</evidence>
<evidence type="ECO:0000313" key="3">
    <source>
        <dbReference type="Proteomes" id="UP000612899"/>
    </source>
</evidence>
<feature type="signal peptide" evidence="1">
    <location>
        <begin position="1"/>
        <end position="28"/>
    </location>
</feature>
<dbReference type="AlphaFoldDB" id="A0A8J3Q4L0"/>
<reference evidence="2" key="1">
    <citation type="submission" date="2021-01" db="EMBL/GenBank/DDBJ databases">
        <title>Whole genome shotgun sequence of Rhizocola hellebori NBRC 109834.</title>
        <authorList>
            <person name="Komaki H."/>
            <person name="Tamura T."/>
        </authorList>
    </citation>
    <scope>NUCLEOTIDE SEQUENCE</scope>
    <source>
        <strain evidence="2">NBRC 109834</strain>
    </source>
</reference>
<proteinExistence type="predicted"/>
<gene>
    <name evidence="2" type="ORF">Rhe02_17560</name>
</gene>
<dbReference type="Proteomes" id="UP000612899">
    <property type="component" value="Unassembled WGS sequence"/>
</dbReference>
<keyword evidence="1" id="KW-0732">Signal</keyword>
<organism evidence="2 3">
    <name type="scientific">Rhizocola hellebori</name>
    <dbReference type="NCBI Taxonomy" id="1392758"/>
    <lineage>
        <taxon>Bacteria</taxon>
        <taxon>Bacillati</taxon>
        <taxon>Actinomycetota</taxon>
        <taxon>Actinomycetes</taxon>
        <taxon>Micromonosporales</taxon>
        <taxon>Micromonosporaceae</taxon>
        <taxon>Rhizocola</taxon>
    </lineage>
</organism>
<sequence>MKRRFLVGTVTAITAVGGALLPAGAAHAIDDVTALNRCTAGAATSFTSPSFAAGGNNNTPFDLPAQMFNNDAFRITATGSIAINYLGTQKDVGGDPTPAPADWPLRGQNQYMLIAKVDRGAVITDRGRRFGTNEWFPVGRNSGCFRYVRPTPVSDDDPTAVLIFSYNDPNISDNGGFGNIVVRQWFCTIC</sequence>